<dbReference type="VEuPathDB" id="FungiDB:RhiirFUN_000012"/>
<evidence type="ECO:0000313" key="2">
    <source>
        <dbReference type="Proteomes" id="UP000232688"/>
    </source>
</evidence>
<gene>
    <name evidence="1" type="ORF">RhiirA1_501645</name>
</gene>
<dbReference type="EMBL" id="LLXH01002282">
    <property type="protein sequence ID" value="PKC56095.1"/>
    <property type="molecule type" value="Genomic_DNA"/>
</dbReference>
<dbReference type="VEuPathDB" id="FungiDB:RhiirA1_501645"/>
<accession>A0A2N0QYF4</accession>
<dbReference type="VEuPathDB" id="FungiDB:FUN_021003"/>
<organism evidence="1 2">
    <name type="scientific">Rhizophagus irregularis</name>
    <dbReference type="NCBI Taxonomy" id="588596"/>
    <lineage>
        <taxon>Eukaryota</taxon>
        <taxon>Fungi</taxon>
        <taxon>Fungi incertae sedis</taxon>
        <taxon>Mucoromycota</taxon>
        <taxon>Glomeromycotina</taxon>
        <taxon>Glomeromycetes</taxon>
        <taxon>Glomerales</taxon>
        <taxon>Glomeraceae</taxon>
        <taxon>Rhizophagus</taxon>
    </lineage>
</organism>
<reference evidence="1 2" key="2">
    <citation type="submission" date="2017-10" db="EMBL/GenBank/DDBJ databases">
        <title>Genome analyses suggest a sexual origin of heterokaryosis in a supposedly ancient asexual fungus.</title>
        <authorList>
            <person name="Corradi N."/>
            <person name="Sedzielewska K."/>
            <person name="Noel J."/>
            <person name="Charron P."/>
            <person name="Farinelli L."/>
            <person name="Marton T."/>
            <person name="Kruger M."/>
            <person name="Pelin A."/>
            <person name="Brachmann A."/>
            <person name="Corradi N."/>
        </authorList>
    </citation>
    <scope>NUCLEOTIDE SEQUENCE [LARGE SCALE GENOMIC DNA]</scope>
    <source>
        <strain evidence="1 2">A1</strain>
    </source>
</reference>
<sequence>MPLTERHHLKNHFMLGFVPFGGSFDEFIKPFVTEMKVLEKGKIIDIRGNECIVIASLGVTTADLPQGNDMAGVKHHGANKGCRTCNMTKDSLTSNNFDFLLGSRYYHQSDKQFEEIYAAQTITERKAITAEYGLWLNPSILDQLKRERHLQSPQDAYHLTARKVLRFLKITIEALSSEGKSKFITVWKSFEYPKTWRKLPNLISHIDSFMMSDCLQLTMMFPFILNRFLKNTHFKNLELELFQRRTGVTRIMAKTMAMVFKDSFTAEEYSELRECLCNERILLSQAFKDFENLPNLHASFHLLLHAKNYATLLNTSVGTKEMVHRLFKNIVPRTNLKNVSLDLLKNYTTLFAIRHLLDGGIDLRLSTPNSRFMNLPKHLRRLMSNWFIITKDNIDINDDASEVMVLKVYSPDERISNILLKKRIFRRNVVISPLLNIYAELKLAYEDLGDDSVILDITPSFFEFASFIFENERDNTILRRLHIGDVVSINFGNGNNFAIIRAIFCHQKNDLRFAFVIVDWFEELNRIRLGCPMYRLQMTHTNQ</sequence>
<proteinExistence type="predicted"/>
<dbReference type="Proteomes" id="UP000232688">
    <property type="component" value="Unassembled WGS sequence"/>
</dbReference>
<reference evidence="1 2" key="1">
    <citation type="submission" date="2017-10" db="EMBL/GenBank/DDBJ databases">
        <title>Extensive intraspecific genome diversity in a model arbuscular mycorrhizal fungus.</title>
        <authorList>
            <person name="Chen E.C.H."/>
            <person name="Morin E."/>
            <person name="Baudet D."/>
            <person name="Noel J."/>
            <person name="Ndikumana S."/>
            <person name="Charron P."/>
            <person name="St-Onge C."/>
            <person name="Giorgi J."/>
            <person name="Grigoriev I.V."/>
            <person name="Roux C."/>
            <person name="Martin F.M."/>
            <person name="Corradi N."/>
        </authorList>
    </citation>
    <scope>NUCLEOTIDE SEQUENCE [LARGE SCALE GENOMIC DNA]</scope>
    <source>
        <strain evidence="1 2">A1</strain>
    </source>
</reference>
<comment type="caution">
    <text evidence="1">The sequence shown here is derived from an EMBL/GenBank/DDBJ whole genome shotgun (WGS) entry which is preliminary data.</text>
</comment>
<evidence type="ECO:0000313" key="1">
    <source>
        <dbReference type="EMBL" id="PKC56095.1"/>
    </source>
</evidence>
<protein>
    <submittedName>
        <fullName evidence="1">Uncharacterized protein</fullName>
    </submittedName>
</protein>
<dbReference type="AlphaFoldDB" id="A0A2N0QYF4"/>
<name>A0A2N0QYF4_9GLOM</name>